<evidence type="ECO:0008006" key="4">
    <source>
        <dbReference type="Google" id="ProtNLM"/>
    </source>
</evidence>
<feature type="region of interest" description="Disordered" evidence="1">
    <location>
        <begin position="159"/>
        <end position="209"/>
    </location>
</feature>
<dbReference type="Proteomes" id="UP000033140">
    <property type="component" value="Unassembled WGS sequence"/>
</dbReference>
<dbReference type="GO" id="GO:0004864">
    <property type="term" value="F:protein phosphatase inhibitor activity"/>
    <property type="evidence" value="ECO:0007669"/>
    <property type="project" value="InterPro"/>
</dbReference>
<dbReference type="GO" id="GO:0009966">
    <property type="term" value="P:regulation of signal transduction"/>
    <property type="evidence" value="ECO:0007669"/>
    <property type="project" value="InterPro"/>
</dbReference>
<feature type="region of interest" description="Disordered" evidence="1">
    <location>
        <begin position="43"/>
        <end position="82"/>
    </location>
</feature>
<protein>
    <recommendedName>
        <fullName evidence="4">Protein phosphatase inhibitor 2</fullName>
    </recommendedName>
</protein>
<dbReference type="PANTHER" id="PTHR12398">
    <property type="entry name" value="PROTEIN PHOSPHATASE INHIBITOR"/>
    <property type="match status" value="1"/>
</dbReference>
<dbReference type="InterPro" id="IPR007062">
    <property type="entry name" value="PPI-2"/>
</dbReference>
<reference evidence="2 3" key="1">
    <citation type="journal article" date="2011" name="J. Gen. Appl. Microbiol.">
        <title>Draft genome sequencing of the enigmatic yeast Saitoella complicata.</title>
        <authorList>
            <person name="Nishida H."/>
            <person name="Hamamoto M."/>
            <person name="Sugiyama J."/>
        </authorList>
    </citation>
    <scope>NUCLEOTIDE SEQUENCE [LARGE SCALE GENOMIC DNA]</scope>
    <source>
        <strain evidence="2 3">NRRL Y-17804</strain>
    </source>
</reference>
<name>A0A0E9NIA2_SAICN</name>
<evidence type="ECO:0000313" key="3">
    <source>
        <dbReference type="Proteomes" id="UP000033140"/>
    </source>
</evidence>
<dbReference type="AlphaFoldDB" id="A0A0E9NIA2"/>
<sequence>MSTETAYIPFVTIQSLRTTQSTMSNAPPSSSGVIHPVPILKNAHSSTSTTTPPDASLETNTTFNAKPPRRRSSANVPPLTNRRLSFQKVVENEPPVPLGTGGAAGHTPRLKWDEANLYLTEQQKSSTMKITEPKTPYERRLDPHEIDAMGLDDDDLPPMSLGEAEESPSQWNSPIGNATVERMEVDEEGEGGEAWEEDEPQSPEEKAKHEVFMKMRKGHYQMREAIKLGHKLTEEEDEDEE</sequence>
<feature type="compositionally biased region" description="Acidic residues" evidence="1">
    <location>
        <begin position="184"/>
        <end position="202"/>
    </location>
</feature>
<dbReference type="PANTHER" id="PTHR12398:SF20">
    <property type="entry name" value="PROTEIN PHOSPHATASE 1 REGULATORY INHIBITOR SUBUNIT 2"/>
    <property type="match status" value="1"/>
</dbReference>
<keyword evidence="3" id="KW-1185">Reference proteome</keyword>
<accession>A0A0E9NIA2</accession>
<proteinExistence type="predicted"/>
<dbReference type="STRING" id="698492.A0A0E9NIA2"/>
<evidence type="ECO:0000256" key="1">
    <source>
        <dbReference type="SAM" id="MobiDB-lite"/>
    </source>
</evidence>
<dbReference type="Pfam" id="PF04979">
    <property type="entry name" value="IPP-2"/>
    <property type="match status" value="1"/>
</dbReference>
<comment type="caution">
    <text evidence="2">The sequence shown here is derived from an EMBL/GenBank/DDBJ whole genome shotgun (WGS) entry which is preliminary data.</text>
</comment>
<reference evidence="2 3" key="2">
    <citation type="journal article" date="2014" name="J. Gen. Appl. Microbiol.">
        <title>The early diverging ascomycetous budding yeast Saitoella complicata has three histone deacetylases belonging to the Clr6, Hos2, and Rpd3 lineages.</title>
        <authorList>
            <person name="Nishida H."/>
            <person name="Matsumoto T."/>
            <person name="Kondo S."/>
            <person name="Hamamoto M."/>
            <person name="Yoshikawa H."/>
        </authorList>
    </citation>
    <scope>NUCLEOTIDE SEQUENCE [LARGE SCALE GENOMIC DNA]</scope>
    <source>
        <strain evidence="2 3">NRRL Y-17804</strain>
    </source>
</reference>
<feature type="compositionally biased region" description="Polar residues" evidence="1">
    <location>
        <begin position="167"/>
        <end position="176"/>
    </location>
</feature>
<dbReference type="EMBL" id="BACD03000020">
    <property type="protein sequence ID" value="GAO49145.1"/>
    <property type="molecule type" value="Genomic_DNA"/>
</dbReference>
<evidence type="ECO:0000313" key="2">
    <source>
        <dbReference type="EMBL" id="GAO49145.1"/>
    </source>
</evidence>
<reference evidence="2 3" key="3">
    <citation type="journal article" date="2015" name="Genome Announc.">
        <title>Draft Genome Sequence of the Archiascomycetous Yeast Saitoella complicata.</title>
        <authorList>
            <person name="Yamauchi K."/>
            <person name="Kondo S."/>
            <person name="Hamamoto M."/>
            <person name="Takahashi Y."/>
            <person name="Ogura Y."/>
            <person name="Hayashi T."/>
            <person name="Nishida H."/>
        </authorList>
    </citation>
    <scope>NUCLEOTIDE SEQUENCE [LARGE SCALE GENOMIC DNA]</scope>
    <source>
        <strain evidence="2 3">NRRL Y-17804</strain>
    </source>
</reference>
<organism evidence="2 3">
    <name type="scientific">Saitoella complicata (strain BCRC 22490 / CBS 7301 / JCM 7358 / NBRC 10748 / NRRL Y-17804)</name>
    <dbReference type="NCBI Taxonomy" id="698492"/>
    <lineage>
        <taxon>Eukaryota</taxon>
        <taxon>Fungi</taxon>
        <taxon>Dikarya</taxon>
        <taxon>Ascomycota</taxon>
        <taxon>Taphrinomycotina</taxon>
        <taxon>Taphrinomycotina incertae sedis</taxon>
        <taxon>Saitoella</taxon>
    </lineage>
</organism>
<gene>
    <name evidence="2" type="ORF">G7K_3303-t1</name>
</gene>